<evidence type="ECO:0000313" key="1">
    <source>
        <dbReference type="EMBL" id="QBK84650.1"/>
    </source>
</evidence>
<name>A0A481YMQ5_9VIRU</name>
<accession>A0A481YMQ5</accession>
<sequence>MNRDEYAANIYLKTTDSKDNVSKKIDWKISKVPQPRNSNTEYTQTSCIQGENSLIHAFLKSVYKPYQETYVLEHKTLFLESEVKEIIGLFIDENQNLRHNGNPRVPRIFIYNKKERSYKIASGRMNEWIKYLEEWRHAAARLFRSEIAHSLCKNRDTASKRVIRKMFSDSPDLISWIVSELRSNKPLPNYYFNIFMVLLNMLSSASLDHYIVRGCAIGREFEEINPGSIINKHGSVLYSEDDHYEVTGERDAVVITTKDGINFDIVTSTDGTGKTVNILRSDEPIIGMFGNILNYKRRQSR</sequence>
<reference evidence="1" key="1">
    <citation type="journal article" date="2019" name="MBio">
        <title>Virus Genomes from Deep Sea Sediments Expand the Ocean Megavirome and Support Independent Origins of Viral Gigantism.</title>
        <authorList>
            <person name="Backstrom D."/>
            <person name="Yutin N."/>
            <person name="Jorgensen S.L."/>
            <person name="Dharamshi J."/>
            <person name="Homa F."/>
            <person name="Zaremba-Niedwiedzka K."/>
            <person name="Spang A."/>
            <person name="Wolf Y.I."/>
            <person name="Koonin E.V."/>
            <person name="Ettema T.J."/>
        </authorList>
    </citation>
    <scope>NUCLEOTIDE SEQUENCE</scope>
</reference>
<gene>
    <name evidence="1" type="ORF">LCDPAC01_01310</name>
</gene>
<protein>
    <submittedName>
        <fullName evidence="1">Uncharacterized protein</fullName>
    </submittedName>
</protein>
<dbReference type="EMBL" id="MK500283">
    <property type="protein sequence ID" value="QBK84650.1"/>
    <property type="molecule type" value="Genomic_DNA"/>
</dbReference>
<organism evidence="1">
    <name type="scientific">Pithovirus LCDPAC01</name>
    <dbReference type="NCBI Taxonomy" id="2506600"/>
    <lineage>
        <taxon>Viruses</taxon>
        <taxon>Pithoviruses</taxon>
    </lineage>
</organism>
<proteinExistence type="predicted"/>